<evidence type="ECO:0000313" key="2">
    <source>
        <dbReference type="EMBL" id="KAF3552052.1"/>
    </source>
</evidence>
<sequence>MSFGGSHWCRSAPDFEHRSTHTSSNRSTRSQEHRLMTPTEATASCNAVRILTHEEFAAKYPHPPKLDNVRIARRDVTPVDRQQDVDID</sequence>
<proteinExistence type="predicted"/>
<gene>
    <name evidence="2" type="ORF">DY000_02007520</name>
</gene>
<accession>A0ABQ7CKL7</accession>
<dbReference type="EMBL" id="QGKV02000832">
    <property type="protein sequence ID" value="KAF3552052.1"/>
    <property type="molecule type" value="Genomic_DNA"/>
</dbReference>
<name>A0ABQ7CKL7_BRACR</name>
<reference evidence="2 3" key="1">
    <citation type="journal article" date="2020" name="BMC Genomics">
        <title>Intraspecific diversification of the crop wild relative Brassica cretica Lam. using demographic model selection.</title>
        <authorList>
            <person name="Kioukis A."/>
            <person name="Michalopoulou V.A."/>
            <person name="Briers L."/>
            <person name="Pirintsos S."/>
            <person name="Studholme D.J."/>
            <person name="Pavlidis P."/>
            <person name="Sarris P.F."/>
        </authorList>
    </citation>
    <scope>NUCLEOTIDE SEQUENCE [LARGE SCALE GENOMIC DNA]</scope>
    <source>
        <strain evidence="3">cv. PFS-1207/04</strain>
    </source>
</reference>
<keyword evidence="3" id="KW-1185">Reference proteome</keyword>
<protein>
    <submittedName>
        <fullName evidence="2">Uncharacterized protein</fullName>
    </submittedName>
</protein>
<evidence type="ECO:0000313" key="3">
    <source>
        <dbReference type="Proteomes" id="UP000266723"/>
    </source>
</evidence>
<dbReference type="Proteomes" id="UP000266723">
    <property type="component" value="Unassembled WGS sequence"/>
</dbReference>
<organism evidence="2 3">
    <name type="scientific">Brassica cretica</name>
    <name type="common">Mustard</name>
    <dbReference type="NCBI Taxonomy" id="69181"/>
    <lineage>
        <taxon>Eukaryota</taxon>
        <taxon>Viridiplantae</taxon>
        <taxon>Streptophyta</taxon>
        <taxon>Embryophyta</taxon>
        <taxon>Tracheophyta</taxon>
        <taxon>Spermatophyta</taxon>
        <taxon>Magnoliopsida</taxon>
        <taxon>eudicotyledons</taxon>
        <taxon>Gunneridae</taxon>
        <taxon>Pentapetalae</taxon>
        <taxon>rosids</taxon>
        <taxon>malvids</taxon>
        <taxon>Brassicales</taxon>
        <taxon>Brassicaceae</taxon>
        <taxon>Brassiceae</taxon>
        <taxon>Brassica</taxon>
    </lineage>
</organism>
<feature type="region of interest" description="Disordered" evidence="1">
    <location>
        <begin position="1"/>
        <end position="41"/>
    </location>
</feature>
<evidence type="ECO:0000256" key="1">
    <source>
        <dbReference type="SAM" id="MobiDB-lite"/>
    </source>
</evidence>
<comment type="caution">
    <text evidence="2">The sequence shown here is derived from an EMBL/GenBank/DDBJ whole genome shotgun (WGS) entry which is preliminary data.</text>
</comment>